<comment type="caution">
    <text evidence="2">The sequence shown here is derived from an EMBL/GenBank/DDBJ whole genome shotgun (WGS) entry which is preliminary data.</text>
</comment>
<dbReference type="InterPro" id="IPR013154">
    <property type="entry name" value="ADH-like_N"/>
</dbReference>
<evidence type="ECO:0000313" key="3">
    <source>
        <dbReference type="Proteomes" id="UP001147782"/>
    </source>
</evidence>
<protein>
    <recommendedName>
        <fullName evidence="1">Alcohol dehydrogenase-like N-terminal domain-containing protein</fullName>
    </recommendedName>
</protein>
<dbReference type="SUPFAM" id="SSF50129">
    <property type="entry name" value="GroES-like"/>
    <property type="match status" value="1"/>
</dbReference>
<dbReference type="PANTHER" id="PTHR43482:SF1">
    <property type="entry name" value="PROTEIN AST1-RELATED"/>
    <property type="match status" value="1"/>
</dbReference>
<reference evidence="2" key="2">
    <citation type="journal article" date="2023" name="IMA Fungus">
        <title>Comparative genomic study of the Penicillium genus elucidates a diverse pangenome and 15 lateral gene transfer events.</title>
        <authorList>
            <person name="Petersen C."/>
            <person name="Sorensen T."/>
            <person name="Nielsen M.R."/>
            <person name="Sondergaard T.E."/>
            <person name="Sorensen J.L."/>
            <person name="Fitzpatrick D.A."/>
            <person name="Frisvad J.C."/>
            <person name="Nielsen K.L."/>
        </authorList>
    </citation>
    <scope>NUCLEOTIDE SEQUENCE</scope>
    <source>
        <strain evidence="2">IBT 29864</strain>
    </source>
</reference>
<dbReference type="Proteomes" id="UP001147782">
    <property type="component" value="Unassembled WGS sequence"/>
</dbReference>
<proteinExistence type="predicted"/>
<dbReference type="RefSeq" id="XP_056559910.1">
    <property type="nucleotide sequence ID" value="XM_056693181.1"/>
</dbReference>
<name>A0A9X0B5X1_9EURO</name>
<dbReference type="InterPro" id="IPR052585">
    <property type="entry name" value="Lipid_raft_assoc_Zn_ADH"/>
</dbReference>
<dbReference type="PANTHER" id="PTHR43482">
    <property type="entry name" value="PROTEIN AST1-RELATED"/>
    <property type="match status" value="1"/>
</dbReference>
<sequence>MSDTVLQYQLSGPNGHFAQVAVPRPVPGPNEVCVRTEAVVLNPLDAKKLASGVTVNSWPAVLGNNAAGVVESVGDAVRDFRPGDEEASAECKAGRKGRHISDMWGAVWLRANMQSDCWLRTLVTEVPEQTLFEVI</sequence>
<reference evidence="2" key="1">
    <citation type="submission" date="2022-11" db="EMBL/GenBank/DDBJ databases">
        <authorList>
            <person name="Petersen C."/>
        </authorList>
    </citation>
    <scope>NUCLEOTIDE SEQUENCE</scope>
    <source>
        <strain evidence="2">IBT 29864</strain>
    </source>
</reference>
<evidence type="ECO:0000259" key="1">
    <source>
        <dbReference type="Pfam" id="PF08240"/>
    </source>
</evidence>
<dbReference type="EMBL" id="JAPZBS010000001">
    <property type="protein sequence ID" value="KAJ5389182.1"/>
    <property type="molecule type" value="Genomic_DNA"/>
</dbReference>
<feature type="domain" description="Alcohol dehydrogenase-like N-terminal" evidence="1">
    <location>
        <begin position="28"/>
        <end position="99"/>
    </location>
</feature>
<dbReference type="Gene3D" id="3.90.180.10">
    <property type="entry name" value="Medium-chain alcohol dehydrogenases, catalytic domain"/>
    <property type="match status" value="1"/>
</dbReference>
<gene>
    <name evidence="2" type="ORF">N7496_000250</name>
</gene>
<dbReference type="AlphaFoldDB" id="A0A9X0B5X1"/>
<evidence type="ECO:0000313" key="2">
    <source>
        <dbReference type="EMBL" id="KAJ5389182.1"/>
    </source>
</evidence>
<dbReference type="GeneID" id="81432358"/>
<dbReference type="InterPro" id="IPR011032">
    <property type="entry name" value="GroES-like_sf"/>
</dbReference>
<accession>A0A9X0B5X1</accession>
<keyword evidence="3" id="KW-1185">Reference proteome</keyword>
<organism evidence="2 3">
    <name type="scientific">Penicillium cataractarum</name>
    <dbReference type="NCBI Taxonomy" id="2100454"/>
    <lineage>
        <taxon>Eukaryota</taxon>
        <taxon>Fungi</taxon>
        <taxon>Dikarya</taxon>
        <taxon>Ascomycota</taxon>
        <taxon>Pezizomycotina</taxon>
        <taxon>Eurotiomycetes</taxon>
        <taxon>Eurotiomycetidae</taxon>
        <taxon>Eurotiales</taxon>
        <taxon>Aspergillaceae</taxon>
        <taxon>Penicillium</taxon>
    </lineage>
</organism>
<dbReference type="OrthoDB" id="10257049at2759"/>
<dbReference type="Pfam" id="PF08240">
    <property type="entry name" value="ADH_N"/>
    <property type="match status" value="1"/>
</dbReference>